<dbReference type="AlphaFoldDB" id="U4L7R3"/>
<keyword evidence="4" id="KW-1185">Reference proteome</keyword>
<accession>U4L7R3</accession>
<reference evidence="3 4" key="1">
    <citation type="journal article" date="2013" name="PLoS Genet.">
        <title>The genome and development-dependent transcriptomes of Pyronema confluens: a window into fungal evolution.</title>
        <authorList>
            <person name="Traeger S."/>
            <person name="Altegoer F."/>
            <person name="Freitag M."/>
            <person name="Gabaldon T."/>
            <person name="Kempken F."/>
            <person name="Kumar A."/>
            <person name="Marcet-Houben M."/>
            <person name="Poggeler S."/>
            <person name="Stajich J.E."/>
            <person name="Nowrousian M."/>
        </authorList>
    </citation>
    <scope>NUCLEOTIDE SEQUENCE [LARGE SCALE GENOMIC DNA]</scope>
    <source>
        <strain evidence="4">CBS 100304</strain>
        <tissue evidence="3">Vegetative mycelium</tissue>
    </source>
</reference>
<dbReference type="EMBL" id="HF935789">
    <property type="protein sequence ID" value="CCX13183.1"/>
    <property type="molecule type" value="Genomic_DNA"/>
</dbReference>
<evidence type="ECO:0000256" key="2">
    <source>
        <dbReference type="SAM" id="MobiDB-lite"/>
    </source>
</evidence>
<keyword evidence="1" id="KW-0175">Coiled coil</keyword>
<feature type="region of interest" description="Disordered" evidence="2">
    <location>
        <begin position="335"/>
        <end position="354"/>
    </location>
</feature>
<evidence type="ECO:0000313" key="3">
    <source>
        <dbReference type="EMBL" id="CCX13183.1"/>
    </source>
</evidence>
<dbReference type="OrthoDB" id="10326055at2759"/>
<name>U4L7R3_PYROM</name>
<protein>
    <submittedName>
        <fullName evidence="3">Uncharacterized protein</fullName>
    </submittedName>
</protein>
<proteinExistence type="predicted"/>
<evidence type="ECO:0000256" key="1">
    <source>
        <dbReference type="SAM" id="Coils"/>
    </source>
</evidence>
<organism evidence="3 4">
    <name type="scientific">Pyronema omphalodes (strain CBS 100304)</name>
    <name type="common">Pyronema confluens</name>
    <dbReference type="NCBI Taxonomy" id="1076935"/>
    <lineage>
        <taxon>Eukaryota</taxon>
        <taxon>Fungi</taxon>
        <taxon>Dikarya</taxon>
        <taxon>Ascomycota</taxon>
        <taxon>Pezizomycotina</taxon>
        <taxon>Pezizomycetes</taxon>
        <taxon>Pezizales</taxon>
        <taxon>Pyronemataceae</taxon>
        <taxon>Pyronema</taxon>
    </lineage>
</organism>
<dbReference type="Proteomes" id="UP000018144">
    <property type="component" value="Unassembled WGS sequence"/>
</dbReference>
<evidence type="ECO:0000313" key="4">
    <source>
        <dbReference type="Proteomes" id="UP000018144"/>
    </source>
</evidence>
<gene>
    <name evidence="3" type="ORF">PCON_12776</name>
</gene>
<feature type="coiled-coil region" evidence="1">
    <location>
        <begin position="83"/>
        <end position="273"/>
    </location>
</feature>
<sequence>MVTNENSIVSVPDSPGALFNRDEIPSSQTVPLSWVLDFSHKKESEIKDLRQQLVEANTVLFQAFIIQREAPHSYTHQDAPNELHVLKKQIADLEADSDSLRDQLRNALNANFQVLGDEGNRDIEENKKLNIQLREQIANLETINEEHVESMTEMMQERDEIGWGEKLKNINSQLREQIANLENTNQQLIERVKKIARENKELEQRLYQPKLKAGKARLEEEKKQVDEMKEYLTVKLVTADKQRRENRNQQNRLNDMEKSMTQTINDIARLREKQQPQGRPEPAEATKQAFRTTLLDGGETRAAFEAFVAKHRRSSAVGLNEYNGAGAELPHRRVPQPKVADEPPSLRVKTRRGNRGKRKLTKVPVFHGLSSETTEDWKDNWYGAIKQFAGPNATDSQLIRIARQHIDSNTATAWFSKYCRRDHGMKNFEDPNVVYPFTWETFIRDFGAAWNTGGFQW</sequence>